<evidence type="ECO:0000313" key="3">
    <source>
        <dbReference type="Proteomes" id="UP000198414"/>
    </source>
</evidence>
<sequence length="115" mass="12932">MAQYDTIPCDPNQLPYEYTIIFDGKAYTLGFQYNEFSDQITVSISDDDGLIAREPLVLKQPIFQAVHYKDRLPLIELMPIDESGNEIEVNIDNLNLTVEIADTSTDLTDVGDDDG</sequence>
<name>A0A1Z5IUV8_9LACO</name>
<evidence type="ECO:0000259" key="1">
    <source>
        <dbReference type="Pfam" id="PF22479"/>
    </source>
</evidence>
<proteinExistence type="predicted"/>
<reference evidence="2 3" key="1">
    <citation type="submission" date="2015-11" db="EMBL/GenBank/DDBJ databases">
        <title>Draft genome sequences of new species of the genus Lactobacillus isolated from orchardgrass silage.</title>
        <authorList>
            <person name="Tohno M."/>
            <person name="Tanizawa Y."/>
            <person name="Arita M."/>
        </authorList>
    </citation>
    <scope>NUCLEOTIDE SEQUENCE [LARGE SCALE GENOMIC DNA]</scope>
    <source>
        <strain evidence="2 3">IWT25</strain>
    </source>
</reference>
<evidence type="ECO:0000313" key="2">
    <source>
        <dbReference type="EMBL" id="GAX05466.1"/>
    </source>
</evidence>
<dbReference type="AlphaFoldDB" id="A0A1Z5IUV8"/>
<dbReference type="RefSeq" id="WP_089120770.1">
    <property type="nucleotide sequence ID" value="NZ_BCMI01000005.1"/>
</dbReference>
<feature type="domain" description="Cyanophage baseplate Pam3 plug gp18" evidence="1">
    <location>
        <begin position="5"/>
        <end position="100"/>
    </location>
</feature>
<dbReference type="InterPro" id="IPR054252">
    <property type="entry name" value="Pam3_gp18"/>
</dbReference>
<dbReference type="Proteomes" id="UP000198414">
    <property type="component" value="Unassembled WGS sequence"/>
</dbReference>
<dbReference type="OrthoDB" id="1697005at2"/>
<dbReference type="Pfam" id="PF22479">
    <property type="entry name" value="Pam3_gp18"/>
    <property type="match status" value="1"/>
</dbReference>
<protein>
    <recommendedName>
        <fullName evidence="1">Cyanophage baseplate Pam3 plug gp18 domain-containing protein</fullName>
    </recommendedName>
</protein>
<gene>
    <name evidence="2" type="ORF">IWT25_00772</name>
</gene>
<organism evidence="2 3">
    <name type="scientific">Secundilactobacillus pentosiphilus</name>
    <dbReference type="NCBI Taxonomy" id="1714682"/>
    <lineage>
        <taxon>Bacteria</taxon>
        <taxon>Bacillati</taxon>
        <taxon>Bacillota</taxon>
        <taxon>Bacilli</taxon>
        <taxon>Lactobacillales</taxon>
        <taxon>Lactobacillaceae</taxon>
        <taxon>Secundilactobacillus</taxon>
    </lineage>
</organism>
<comment type="caution">
    <text evidence="2">The sequence shown here is derived from an EMBL/GenBank/DDBJ whole genome shotgun (WGS) entry which is preliminary data.</text>
</comment>
<accession>A0A1Z5IUV8</accession>
<dbReference type="EMBL" id="BCMI01000005">
    <property type="protein sequence ID" value="GAX05466.1"/>
    <property type="molecule type" value="Genomic_DNA"/>
</dbReference>